<dbReference type="EMBL" id="CP115541">
    <property type="protein sequence ID" value="WNH53648.1"/>
    <property type="molecule type" value="Genomic_DNA"/>
</dbReference>
<dbReference type="Proteomes" id="UP001302072">
    <property type="component" value="Chromosome"/>
</dbReference>
<sequence>MNYRRFLHGAKFWFWVALFVAYSAGAVGLVLIDTYDDRYRHLSKVKLTTVKAQEDVRRAGASQVAAVYRAQSGMPFASLPAGSTFQVVWPDGSTETMVIVDPTSTLGVAPVKDTQVSAAQVQAPVTSADASR</sequence>
<keyword evidence="1" id="KW-0472">Membrane</keyword>
<name>A0ABY9YTZ6_9GAMM</name>
<organism evidence="2 3">
    <name type="scientific">Stenotrophomonas oahuensis</name>
    <dbReference type="NCBI Taxonomy" id="3003271"/>
    <lineage>
        <taxon>Bacteria</taxon>
        <taxon>Pseudomonadati</taxon>
        <taxon>Pseudomonadota</taxon>
        <taxon>Gammaproteobacteria</taxon>
        <taxon>Lysobacterales</taxon>
        <taxon>Lysobacteraceae</taxon>
        <taxon>Stenotrophomonas</taxon>
    </lineage>
</organism>
<reference evidence="2 3" key="1">
    <citation type="submission" date="2022-12" db="EMBL/GenBank/DDBJ databases">
        <title>Two new species, Stenotrophomonas aracearum and Stenotrophomonas oahuensis, isolated from Anthurium (Araceae family) in Hawaii.</title>
        <authorList>
            <person name="Chunag S.C."/>
            <person name="Dobhal S."/>
            <person name="Alvarez A."/>
            <person name="Arif M."/>
        </authorList>
    </citation>
    <scope>NUCLEOTIDE SEQUENCE [LARGE SCALE GENOMIC DNA]</scope>
    <source>
        <strain evidence="2 3">A5586</strain>
    </source>
</reference>
<protein>
    <submittedName>
        <fullName evidence="2">Uncharacterized protein</fullName>
    </submittedName>
</protein>
<evidence type="ECO:0000313" key="3">
    <source>
        <dbReference type="Proteomes" id="UP001302072"/>
    </source>
</evidence>
<proteinExistence type="predicted"/>
<keyword evidence="3" id="KW-1185">Reference proteome</keyword>
<feature type="transmembrane region" description="Helical" evidence="1">
    <location>
        <begin position="12"/>
        <end position="32"/>
    </location>
</feature>
<keyword evidence="1" id="KW-0812">Transmembrane</keyword>
<accession>A0ABY9YTZ6</accession>
<evidence type="ECO:0000313" key="2">
    <source>
        <dbReference type="EMBL" id="WNH53648.1"/>
    </source>
</evidence>
<dbReference type="RefSeq" id="WP_311192789.1">
    <property type="nucleotide sequence ID" value="NZ_CP115541.1"/>
</dbReference>
<gene>
    <name evidence="2" type="ORF">PDM29_05025</name>
</gene>
<keyword evidence="1" id="KW-1133">Transmembrane helix</keyword>
<evidence type="ECO:0000256" key="1">
    <source>
        <dbReference type="SAM" id="Phobius"/>
    </source>
</evidence>